<organism evidence="1 2">
    <name type="scientific">Pseudoalteromonas undina</name>
    <dbReference type="NCBI Taxonomy" id="43660"/>
    <lineage>
        <taxon>Bacteria</taxon>
        <taxon>Pseudomonadati</taxon>
        <taxon>Pseudomonadota</taxon>
        <taxon>Gammaproteobacteria</taxon>
        <taxon>Alteromonadales</taxon>
        <taxon>Pseudoalteromonadaceae</taxon>
        <taxon>Pseudoalteromonas</taxon>
    </lineage>
</organism>
<accession>A0ACC6R3A9</accession>
<reference evidence="1" key="1">
    <citation type="submission" date="2024-02" db="EMBL/GenBank/DDBJ databases">
        <title>Bacteria isolated from the canopy kelp, Nereocystis luetkeana.</title>
        <authorList>
            <person name="Pfister C.A."/>
            <person name="Younker I.T."/>
            <person name="Light S.H."/>
        </authorList>
    </citation>
    <scope>NUCLEOTIDE SEQUENCE</scope>
    <source>
        <strain evidence="1">TN.2.01</strain>
    </source>
</reference>
<keyword evidence="1" id="KW-0547">Nucleotide-binding</keyword>
<keyword evidence="1" id="KW-0067">ATP-binding</keyword>
<keyword evidence="1" id="KW-0378">Hydrolase</keyword>
<dbReference type="Proteomes" id="UP001374952">
    <property type="component" value="Unassembled WGS sequence"/>
</dbReference>
<dbReference type="EC" id="3.6.4.-" evidence="1"/>
<evidence type="ECO:0000313" key="1">
    <source>
        <dbReference type="EMBL" id="MEL0604187.1"/>
    </source>
</evidence>
<proteinExistence type="predicted"/>
<dbReference type="EMBL" id="JBAKAX010000006">
    <property type="protein sequence ID" value="MEL0604187.1"/>
    <property type="molecule type" value="Genomic_DNA"/>
</dbReference>
<protein>
    <submittedName>
        <fullName evidence="1">ATP-dependent helicase</fullName>
        <ecNumber evidence="1">3.6.4.-</ecNumber>
    </submittedName>
</protein>
<gene>
    <name evidence="1" type="ORF">V6250_08410</name>
</gene>
<name>A0ACC6R3A9_9GAMM</name>
<sequence>MADFKFTPDQDAAIASRANMVITACPGSGKTTVVVEKIRNEVQSLPDYKGVIGITFTVKASKELKQRCKKGACDLKSSYFGTIDHFCLSEIIYPFGARLIGHSSSAVECKLFDEVPQNLKEQIPTISGYTGDIKTGIYSTFEQDIKTLYKNGYVLLELLGVMANHILNASLACQNYFRAKYSSLYVDEYQDSSEPQHMLFLKFIDLGLTGVAVGDTQQSIYAWRGSNPEYITSLTAQPDVFEHHIININHRCHPSITNYSNRLFNPTCDLISTDEIRVHRWSYQGTQLNVSEQVSDSIQRIIEKGITDSYSKIGILVRNNISLEFLEQKLKVPFRIFDEDPLAVRNTRITNLFASLLRYRLIEDYRINDVIETVVRYIKVQEQQVVNLRRLISDVIGKEYGELEESIIKISEGIFDCVVSDSDKELIHNICVDSKLLKHYMPINENEVQVMTLHKSKGLEFDVVYHLDLYDWVHPKRRVVQGSWDVHYDNWEQELNLHFVGITRARKHCILVTSSNRLNYQHQVKNGNPSQFFDLPGLEGLYT</sequence>
<evidence type="ECO:0000313" key="2">
    <source>
        <dbReference type="Proteomes" id="UP001374952"/>
    </source>
</evidence>
<comment type="caution">
    <text evidence="1">The sequence shown here is derived from an EMBL/GenBank/DDBJ whole genome shotgun (WGS) entry which is preliminary data.</text>
</comment>
<keyword evidence="1" id="KW-0347">Helicase</keyword>
<keyword evidence="2" id="KW-1185">Reference proteome</keyword>